<dbReference type="Pfam" id="PF02875">
    <property type="entry name" value="Mur_ligase_C"/>
    <property type="match status" value="1"/>
</dbReference>
<dbReference type="InterPro" id="IPR004101">
    <property type="entry name" value="Mur_ligase_C"/>
</dbReference>
<keyword evidence="5 10" id="KW-0547">Nucleotide-binding</keyword>
<evidence type="ECO:0000259" key="11">
    <source>
        <dbReference type="Pfam" id="PF02875"/>
    </source>
</evidence>
<organism evidence="13 14">
    <name type="scientific">Liquorilactobacillus uvarum DSM 19971</name>
    <dbReference type="NCBI Taxonomy" id="1423812"/>
    <lineage>
        <taxon>Bacteria</taxon>
        <taxon>Bacillati</taxon>
        <taxon>Bacillota</taxon>
        <taxon>Bacilli</taxon>
        <taxon>Lactobacillales</taxon>
        <taxon>Lactobacillaceae</taxon>
        <taxon>Liquorilactobacillus</taxon>
    </lineage>
</organism>
<dbReference type="InterPro" id="IPR001645">
    <property type="entry name" value="Folylpolyglutamate_synth"/>
</dbReference>
<sequence length="439" mass="49637">MTNNQETDLPRFLYGQGDRITIIKHVLQQLGQPDKNFTIIHVCGTNGKGSTSSMIAALLQNMNYKTGLFTSPFVRNITESIQINNKMIPANELMKYTKLIESTLEEMGLSRTELSSFEMIFTAAMLYFSDNKVKYVVLECGLGGELDATNAVSQTAYSIFTKIGLDHIKILGETISEIAATKSKIIREKADVIVAPNQREQAFNIIKKEAQKKKAHVYFADEKNLTVSKTDNFSQIMCLKTNNKKFKFKFSLFGTYQKENLATVLMWLNVFLSKEAKNIDWHKLIQKTMSNMSIPGRFEKISMEPLVILDAAHNLDGIKAFVKTVNSLYPTAKKNVIVGFLKDKDYKHCLTELVKLKNARFILTEPDNIERRLTAAELQKSFYTVSGKNLPAFNDPKEALAYTLKMNSEKCALTLVVGSFYLLKVIRNCFVDKKEEAGT</sequence>
<dbReference type="InterPro" id="IPR013221">
    <property type="entry name" value="Mur_ligase_cen"/>
</dbReference>
<comment type="catalytic activity">
    <reaction evidence="9">
        <text>(6S)-5,6,7,8-tetrahydrofolyl-(gamma-L-Glu)(n) + L-glutamate + ATP = (6S)-5,6,7,8-tetrahydrofolyl-(gamma-L-Glu)(n+1) + ADP + phosphate + H(+)</text>
        <dbReference type="Rhea" id="RHEA:10580"/>
        <dbReference type="Rhea" id="RHEA-COMP:14738"/>
        <dbReference type="Rhea" id="RHEA-COMP:14740"/>
        <dbReference type="ChEBI" id="CHEBI:15378"/>
        <dbReference type="ChEBI" id="CHEBI:29985"/>
        <dbReference type="ChEBI" id="CHEBI:30616"/>
        <dbReference type="ChEBI" id="CHEBI:43474"/>
        <dbReference type="ChEBI" id="CHEBI:141005"/>
        <dbReference type="ChEBI" id="CHEBI:456216"/>
        <dbReference type="EC" id="6.3.2.17"/>
    </reaction>
</comment>
<dbReference type="STRING" id="1423812.FD20_GL000538"/>
<evidence type="ECO:0000259" key="12">
    <source>
        <dbReference type="Pfam" id="PF08245"/>
    </source>
</evidence>
<comment type="similarity">
    <text evidence="1 10">Belongs to the folylpolyglutamate synthase family.</text>
</comment>
<evidence type="ECO:0000256" key="4">
    <source>
        <dbReference type="ARBA" id="ARBA00022723"/>
    </source>
</evidence>
<accession>A0A0R1Q4T3</accession>
<reference evidence="13 14" key="1">
    <citation type="journal article" date="2015" name="Genome Announc.">
        <title>Expanding the biotechnology potential of lactobacilli through comparative genomics of 213 strains and associated genera.</title>
        <authorList>
            <person name="Sun Z."/>
            <person name="Harris H.M."/>
            <person name="McCann A."/>
            <person name="Guo C."/>
            <person name="Argimon S."/>
            <person name="Zhang W."/>
            <person name="Yang X."/>
            <person name="Jeffery I.B."/>
            <person name="Cooney J.C."/>
            <person name="Kagawa T.F."/>
            <person name="Liu W."/>
            <person name="Song Y."/>
            <person name="Salvetti E."/>
            <person name="Wrobel A."/>
            <person name="Rasinkangas P."/>
            <person name="Parkhill J."/>
            <person name="Rea M.C."/>
            <person name="O'Sullivan O."/>
            <person name="Ritari J."/>
            <person name="Douillard F.P."/>
            <person name="Paul Ross R."/>
            <person name="Yang R."/>
            <person name="Briner A.E."/>
            <person name="Felis G.E."/>
            <person name="de Vos W.M."/>
            <person name="Barrangou R."/>
            <person name="Klaenhammer T.R."/>
            <person name="Caufield P.W."/>
            <person name="Cui Y."/>
            <person name="Zhang H."/>
            <person name="O'Toole P.W."/>
        </authorList>
    </citation>
    <scope>NUCLEOTIDE SEQUENCE [LARGE SCALE GENOMIC DNA]</scope>
    <source>
        <strain evidence="13 14">DSM 19971</strain>
    </source>
</reference>
<dbReference type="Gene3D" id="3.90.190.20">
    <property type="entry name" value="Mur ligase, C-terminal domain"/>
    <property type="match status" value="1"/>
</dbReference>
<feature type="domain" description="Mur ligase C-terminal" evidence="11">
    <location>
        <begin position="296"/>
        <end position="420"/>
    </location>
</feature>
<dbReference type="EMBL" id="AZEG01000014">
    <property type="protein sequence ID" value="KRL37202.1"/>
    <property type="molecule type" value="Genomic_DNA"/>
</dbReference>
<dbReference type="Pfam" id="PF08245">
    <property type="entry name" value="Mur_ligase_M"/>
    <property type="match status" value="1"/>
</dbReference>
<comment type="caution">
    <text evidence="13">The sequence shown here is derived from an EMBL/GenBank/DDBJ whole genome shotgun (WGS) entry which is preliminary data.</text>
</comment>
<keyword evidence="6 10" id="KW-0067">ATP-binding</keyword>
<dbReference type="RefSeq" id="WP_057737380.1">
    <property type="nucleotide sequence ID" value="NZ_AZEG01000014.1"/>
</dbReference>
<dbReference type="GO" id="GO:0005737">
    <property type="term" value="C:cytoplasm"/>
    <property type="evidence" value="ECO:0007669"/>
    <property type="project" value="TreeGrafter"/>
</dbReference>
<evidence type="ECO:0000256" key="10">
    <source>
        <dbReference type="PIRNR" id="PIRNR001563"/>
    </source>
</evidence>
<evidence type="ECO:0000313" key="13">
    <source>
        <dbReference type="EMBL" id="KRL37202.1"/>
    </source>
</evidence>
<dbReference type="PANTHER" id="PTHR11136:SF0">
    <property type="entry name" value="DIHYDROFOLATE SYNTHETASE-RELATED"/>
    <property type="match status" value="1"/>
</dbReference>
<dbReference type="GO" id="GO:0005524">
    <property type="term" value="F:ATP binding"/>
    <property type="evidence" value="ECO:0007669"/>
    <property type="project" value="UniProtKB-KW"/>
</dbReference>
<evidence type="ECO:0000313" key="14">
    <source>
        <dbReference type="Proteomes" id="UP000051155"/>
    </source>
</evidence>
<name>A0A0R1Q4T3_9LACO</name>
<dbReference type="InterPro" id="IPR036565">
    <property type="entry name" value="Mur-like_cat_sf"/>
</dbReference>
<dbReference type="PIRSF" id="PIRSF001563">
    <property type="entry name" value="Folylpolyglu_synth"/>
    <property type="match status" value="1"/>
</dbReference>
<protein>
    <recommendedName>
        <fullName evidence="2">tetrahydrofolate synthase</fullName>
        <ecNumber evidence="2">6.3.2.17</ecNumber>
    </recommendedName>
    <alternativeName>
        <fullName evidence="8">Tetrahydrofolylpolyglutamate synthase</fullName>
    </alternativeName>
</protein>
<evidence type="ECO:0000256" key="3">
    <source>
        <dbReference type="ARBA" id="ARBA00022598"/>
    </source>
</evidence>
<dbReference type="GO" id="GO:0008841">
    <property type="term" value="F:dihydrofolate synthase activity"/>
    <property type="evidence" value="ECO:0007669"/>
    <property type="project" value="TreeGrafter"/>
</dbReference>
<dbReference type="InterPro" id="IPR036615">
    <property type="entry name" value="Mur_ligase_C_dom_sf"/>
</dbReference>
<dbReference type="Proteomes" id="UP000051155">
    <property type="component" value="Unassembled WGS sequence"/>
</dbReference>
<dbReference type="SUPFAM" id="SSF53244">
    <property type="entry name" value="MurD-like peptide ligases, peptide-binding domain"/>
    <property type="match status" value="1"/>
</dbReference>
<dbReference type="EC" id="6.3.2.17" evidence="2"/>
<evidence type="ECO:0000256" key="1">
    <source>
        <dbReference type="ARBA" id="ARBA00008276"/>
    </source>
</evidence>
<evidence type="ECO:0000256" key="2">
    <source>
        <dbReference type="ARBA" id="ARBA00013025"/>
    </source>
</evidence>
<proteinExistence type="inferred from homology"/>
<keyword evidence="4" id="KW-0479">Metal-binding</keyword>
<evidence type="ECO:0000256" key="8">
    <source>
        <dbReference type="ARBA" id="ARBA00030592"/>
    </source>
</evidence>
<dbReference type="PATRIC" id="fig|1423812.3.peg.575"/>
<keyword evidence="7" id="KW-0460">Magnesium</keyword>
<gene>
    <name evidence="13" type="ORF">FD20_GL000538</name>
</gene>
<dbReference type="OrthoDB" id="9809356at2"/>
<dbReference type="NCBIfam" id="TIGR01499">
    <property type="entry name" value="folC"/>
    <property type="match status" value="1"/>
</dbReference>
<dbReference type="SUPFAM" id="SSF53623">
    <property type="entry name" value="MurD-like peptide ligases, catalytic domain"/>
    <property type="match status" value="1"/>
</dbReference>
<feature type="domain" description="Mur ligase central" evidence="12">
    <location>
        <begin position="42"/>
        <end position="265"/>
    </location>
</feature>
<keyword evidence="14" id="KW-1185">Reference proteome</keyword>
<dbReference type="PANTHER" id="PTHR11136">
    <property type="entry name" value="FOLYLPOLYGLUTAMATE SYNTHASE-RELATED"/>
    <property type="match status" value="1"/>
</dbReference>
<evidence type="ECO:0000256" key="5">
    <source>
        <dbReference type="ARBA" id="ARBA00022741"/>
    </source>
</evidence>
<evidence type="ECO:0000256" key="7">
    <source>
        <dbReference type="ARBA" id="ARBA00022842"/>
    </source>
</evidence>
<dbReference type="Gene3D" id="3.40.1190.10">
    <property type="entry name" value="Mur-like, catalytic domain"/>
    <property type="match status" value="1"/>
</dbReference>
<dbReference type="GO" id="GO:0004326">
    <property type="term" value="F:tetrahydrofolylpolyglutamate synthase activity"/>
    <property type="evidence" value="ECO:0007669"/>
    <property type="project" value="UniProtKB-EC"/>
</dbReference>
<keyword evidence="3 10" id="KW-0436">Ligase</keyword>
<dbReference type="GO" id="GO:0046872">
    <property type="term" value="F:metal ion binding"/>
    <property type="evidence" value="ECO:0007669"/>
    <property type="project" value="UniProtKB-KW"/>
</dbReference>
<evidence type="ECO:0000256" key="9">
    <source>
        <dbReference type="ARBA" id="ARBA00047493"/>
    </source>
</evidence>
<dbReference type="AlphaFoldDB" id="A0A0R1Q4T3"/>
<evidence type="ECO:0000256" key="6">
    <source>
        <dbReference type="ARBA" id="ARBA00022840"/>
    </source>
</evidence>